<feature type="transmembrane region" description="Helical" evidence="6">
    <location>
        <begin position="421"/>
        <end position="445"/>
    </location>
</feature>
<evidence type="ECO:0000313" key="7">
    <source>
        <dbReference type="EMBL" id="TXC72012.1"/>
    </source>
</evidence>
<evidence type="ECO:0000256" key="5">
    <source>
        <dbReference type="ARBA" id="ARBA00023136"/>
    </source>
</evidence>
<name>A0A5C6UGU1_9SPHN</name>
<keyword evidence="8" id="KW-1185">Reference proteome</keyword>
<keyword evidence="3 6" id="KW-0812">Transmembrane</keyword>
<protein>
    <submittedName>
        <fullName evidence="7">MATE family efflux transporter</fullName>
    </submittedName>
</protein>
<feature type="transmembrane region" description="Helical" evidence="6">
    <location>
        <begin position="395"/>
        <end position="415"/>
    </location>
</feature>
<feature type="transmembrane region" description="Helical" evidence="6">
    <location>
        <begin position="282"/>
        <end position="307"/>
    </location>
</feature>
<feature type="transmembrane region" description="Helical" evidence="6">
    <location>
        <begin position="248"/>
        <end position="270"/>
    </location>
</feature>
<feature type="transmembrane region" description="Helical" evidence="6">
    <location>
        <begin position="327"/>
        <end position="348"/>
    </location>
</feature>
<dbReference type="AlphaFoldDB" id="A0A5C6UGU1"/>
<dbReference type="GO" id="GO:0015297">
    <property type="term" value="F:antiporter activity"/>
    <property type="evidence" value="ECO:0007669"/>
    <property type="project" value="InterPro"/>
</dbReference>
<sequence length="458" mass="50127">MRHWIRVLWPAGPMAGGGARSALATVGLTAAVGWSARIVAAAAQLIAVRLLIQTLSAPGYGIFAVIIGLLNWFALADLGFGAGLQNFISAQRVAGNSALHAIRSTCILLLLLLVMFVLLWTGVSHWVGPLLLHDLRQVTASQAATIFLGFAIVATGAGLASVGLKICFAEHRGYIAHMLTLASTLTGVAAIQLLRFIPMDQRITWALVLYQGPLWLLPAGYLVHHVWKTRRDQPWLKFAEIRATLHAIWLSARVFLLFGILGALVLNIDYVLLAQAVKAEDIAVYAVFARIFALIFFVFSAVTQAYWPVMAELFAKGDHVSLNSSIFKCLGFGLVVIVGGSILFYFGIDIVKLILFTKNDIILPRHYIILFAVYWMIRVWTDTFATVIQSGGKTAILCAAVAVQAVVNFIFSYIGAIKYGITGLMVGTSIAFVVTVAWMLPLYVWRYMINSRQMEISL</sequence>
<dbReference type="EMBL" id="VOQR01000001">
    <property type="protein sequence ID" value="TXC72012.1"/>
    <property type="molecule type" value="Genomic_DNA"/>
</dbReference>
<feature type="transmembrane region" description="Helical" evidence="6">
    <location>
        <begin position="101"/>
        <end position="123"/>
    </location>
</feature>
<gene>
    <name evidence="7" type="ORF">FSB78_14435</name>
</gene>
<evidence type="ECO:0000256" key="2">
    <source>
        <dbReference type="ARBA" id="ARBA00022475"/>
    </source>
</evidence>
<feature type="transmembrane region" description="Helical" evidence="6">
    <location>
        <begin position="57"/>
        <end position="80"/>
    </location>
</feature>
<accession>A0A5C6UGU1</accession>
<dbReference type="Proteomes" id="UP000321250">
    <property type="component" value="Unassembled WGS sequence"/>
</dbReference>
<evidence type="ECO:0000256" key="6">
    <source>
        <dbReference type="SAM" id="Phobius"/>
    </source>
</evidence>
<dbReference type="InterPro" id="IPR002528">
    <property type="entry name" value="MATE_fam"/>
</dbReference>
<keyword evidence="4 6" id="KW-1133">Transmembrane helix</keyword>
<keyword evidence="5 6" id="KW-0472">Membrane</keyword>
<feature type="transmembrane region" description="Helical" evidence="6">
    <location>
        <begin position="143"/>
        <end position="162"/>
    </location>
</feature>
<dbReference type="InterPro" id="IPR050833">
    <property type="entry name" value="Poly_Biosynth_Transport"/>
</dbReference>
<evidence type="ECO:0000256" key="1">
    <source>
        <dbReference type="ARBA" id="ARBA00004651"/>
    </source>
</evidence>
<dbReference type="CDD" id="cd12082">
    <property type="entry name" value="MATE_like"/>
    <property type="match status" value="1"/>
</dbReference>
<organism evidence="7 8">
    <name type="scientific">Sphingomonas ginsenosidivorax</name>
    <dbReference type="NCBI Taxonomy" id="862135"/>
    <lineage>
        <taxon>Bacteria</taxon>
        <taxon>Pseudomonadati</taxon>
        <taxon>Pseudomonadota</taxon>
        <taxon>Alphaproteobacteria</taxon>
        <taxon>Sphingomonadales</taxon>
        <taxon>Sphingomonadaceae</taxon>
        <taxon>Sphingomonas</taxon>
    </lineage>
</organism>
<dbReference type="Pfam" id="PF01554">
    <property type="entry name" value="MatE"/>
    <property type="match status" value="1"/>
</dbReference>
<reference evidence="7 8" key="1">
    <citation type="journal article" date="2013" name="Antonie Van Leeuwenhoek">
        <title>Sphingomonas ginsenosidivorax sp. nov., with the ability to transform ginsenosides.</title>
        <authorList>
            <person name="Jin X.F."/>
            <person name="Kim J.K."/>
            <person name="Liu Q.M."/>
            <person name="Kang M.S."/>
            <person name="He D."/>
            <person name="Jin F.X."/>
            <person name="Kim S.C."/>
            <person name="Im W.T."/>
        </authorList>
    </citation>
    <scope>NUCLEOTIDE SEQUENCE [LARGE SCALE GENOMIC DNA]</scope>
    <source>
        <strain evidence="7 8">KHI67</strain>
    </source>
</reference>
<feature type="transmembrane region" description="Helical" evidence="6">
    <location>
        <begin position="203"/>
        <end position="227"/>
    </location>
</feature>
<dbReference type="PANTHER" id="PTHR30250">
    <property type="entry name" value="PST FAMILY PREDICTED COLANIC ACID TRANSPORTER"/>
    <property type="match status" value="1"/>
</dbReference>
<keyword evidence="2" id="KW-1003">Cell membrane</keyword>
<comment type="subcellular location">
    <subcellularLocation>
        <location evidence="1">Cell membrane</location>
        <topology evidence="1">Multi-pass membrane protein</topology>
    </subcellularLocation>
</comment>
<evidence type="ECO:0000256" key="4">
    <source>
        <dbReference type="ARBA" id="ARBA00022989"/>
    </source>
</evidence>
<dbReference type="GO" id="GO:0042910">
    <property type="term" value="F:xenobiotic transmembrane transporter activity"/>
    <property type="evidence" value="ECO:0007669"/>
    <property type="project" value="InterPro"/>
</dbReference>
<dbReference type="PANTHER" id="PTHR30250:SF11">
    <property type="entry name" value="O-ANTIGEN TRANSPORTER-RELATED"/>
    <property type="match status" value="1"/>
</dbReference>
<evidence type="ECO:0000256" key="3">
    <source>
        <dbReference type="ARBA" id="ARBA00022692"/>
    </source>
</evidence>
<proteinExistence type="predicted"/>
<feature type="transmembrane region" description="Helical" evidence="6">
    <location>
        <begin position="368"/>
        <end position="388"/>
    </location>
</feature>
<evidence type="ECO:0000313" key="8">
    <source>
        <dbReference type="Proteomes" id="UP000321250"/>
    </source>
</evidence>
<dbReference type="GO" id="GO:0005886">
    <property type="term" value="C:plasma membrane"/>
    <property type="evidence" value="ECO:0007669"/>
    <property type="project" value="UniProtKB-SubCell"/>
</dbReference>
<feature type="transmembrane region" description="Helical" evidence="6">
    <location>
        <begin position="174"/>
        <end position="197"/>
    </location>
</feature>
<comment type="caution">
    <text evidence="7">The sequence shown here is derived from an EMBL/GenBank/DDBJ whole genome shotgun (WGS) entry which is preliminary data.</text>
</comment>